<gene>
    <name evidence="2" type="ORF">BAE44_0001160</name>
</gene>
<dbReference type="PANTHER" id="PTHR33116:SF78">
    <property type="entry name" value="OS12G0587133 PROTEIN"/>
    <property type="match status" value="1"/>
</dbReference>
<dbReference type="STRING" id="888268.A0A1E5WKE4"/>
<evidence type="ECO:0000313" key="3">
    <source>
        <dbReference type="Proteomes" id="UP000095767"/>
    </source>
</evidence>
<name>A0A1E5WKE4_9POAL</name>
<dbReference type="Proteomes" id="UP000095767">
    <property type="component" value="Unassembled WGS sequence"/>
</dbReference>
<feature type="non-terminal residue" evidence="2">
    <location>
        <position position="1"/>
    </location>
</feature>
<dbReference type="OrthoDB" id="684339at2759"/>
<feature type="domain" description="Reverse transcriptase zinc-binding" evidence="1">
    <location>
        <begin position="2"/>
        <end position="36"/>
    </location>
</feature>
<keyword evidence="3" id="KW-1185">Reference proteome</keyword>
<dbReference type="EMBL" id="LWDX02004101">
    <property type="protein sequence ID" value="OEL37823.1"/>
    <property type="molecule type" value="Genomic_DNA"/>
</dbReference>
<dbReference type="PANTHER" id="PTHR33116">
    <property type="entry name" value="REVERSE TRANSCRIPTASE ZINC-BINDING DOMAIN-CONTAINING PROTEIN-RELATED-RELATED"/>
    <property type="match status" value="1"/>
</dbReference>
<sequence>LIARNWPCSSTCVLCDQEPETATHLCLQCPFAREVWDKIRTWTDALVAVPETDVTVEEWWSQSLRALPKSVRRLKAAILMYTAWNIWNERNRRIFEAKAAQPTQAFVMIKEEMAL</sequence>
<accession>A0A1E5WKE4</accession>
<dbReference type="InterPro" id="IPR026960">
    <property type="entry name" value="RVT-Znf"/>
</dbReference>
<protein>
    <recommendedName>
        <fullName evidence="1">Reverse transcriptase zinc-binding domain-containing protein</fullName>
    </recommendedName>
</protein>
<comment type="caution">
    <text evidence="2">The sequence shown here is derived from an EMBL/GenBank/DDBJ whole genome shotgun (WGS) entry which is preliminary data.</text>
</comment>
<evidence type="ECO:0000259" key="1">
    <source>
        <dbReference type="Pfam" id="PF13966"/>
    </source>
</evidence>
<reference evidence="2 3" key="1">
    <citation type="submission" date="2016-09" db="EMBL/GenBank/DDBJ databases">
        <title>The draft genome of Dichanthelium oligosanthes: A C3 panicoid grass species.</title>
        <authorList>
            <person name="Studer A.J."/>
            <person name="Schnable J.C."/>
            <person name="Brutnell T.P."/>
        </authorList>
    </citation>
    <scope>NUCLEOTIDE SEQUENCE [LARGE SCALE GENOMIC DNA]</scope>
    <source>
        <strain evidence="3">cv. Kellogg 1175</strain>
        <tissue evidence="2">Leaf</tissue>
    </source>
</reference>
<evidence type="ECO:0000313" key="2">
    <source>
        <dbReference type="EMBL" id="OEL37823.1"/>
    </source>
</evidence>
<proteinExistence type="predicted"/>
<dbReference type="AlphaFoldDB" id="A0A1E5WKE4"/>
<dbReference type="Pfam" id="PF13966">
    <property type="entry name" value="zf-RVT"/>
    <property type="match status" value="1"/>
</dbReference>
<organism evidence="2 3">
    <name type="scientific">Dichanthelium oligosanthes</name>
    <dbReference type="NCBI Taxonomy" id="888268"/>
    <lineage>
        <taxon>Eukaryota</taxon>
        <taxon>Viridiplantae</taxon>
        <taxon>Streptophyta</taxon>
        <taxon>Embryophyta</taxon>
        <taxon>Tracheophyta</taxon>
        <taxon>Spermatophyta</taxon>
        <taxon>Magnoliopsida</taxon>
        <taxon>Liliopsida</taxon>
        <taxon>Poales</taxon>
        <taxon>Poaceae</taxon>
        <taxon>PACMAD clade</taxon>
        <taxon>Panicoideae</taxon>
        <taxon>Panicodae</taxon>
        <taxon>Paniceae</taxon>
        <taxon>Dichantheliinae</taxon>
        <taxon>Dichanthelium</taxon>
    </lineage>
</organism>